<protein>
    <recommendedName>
        <fullName evidence="1">Cytochrome c-552/4 domain-containing protein</fullName>
    </recommendedName>
</protein>
<dbReference type="EMBL" id="LACI01001376">
    <property type="protein sequence ID" value="KJU84593.1"/>
    <property type="molecule type" value="Genomic_DNA"/>
</dbReference>
<dbReference type="InterPro" id="IPR023155">
    <property type="entry name" value="Cyt_c-552/4"/>
</dbReference>
<proteinExistence type="predicted"/>
<evidence type="ECO:0000313" key="3">
    <source>
        <dbReference type="Proteomes" id="UP000033423"/>
    </source>
</evidence>
<dbReference type="AlphaFoldDB" id="A0A0F3GV78"/>
<dbReference type="SUPFAM" id="SSF48695">
    <property type="entry name" value="Multiheme cytochromes"/>
    <property type="match status" value="2"/>
</dbReference>
<dbReference type="Gene3D" id="1.10.1130.10">
    <property type="entry name" value="Flavocytochrome C3, Chain A"/>
    <property type="match status" value="1"/>
</dbReference>
<feature type="domain" description="Cytochrome c-552/4" evidence="1">
    <location>
        <begin position="23"/>
        <end position="111"/>
    </location>
</feature>
<sequence>MLTVSVMAHEIPDGAVDFEKSEQCATCHQLIYNEWKQSFHSMASLHKDKAHEAAYKNYAAFMKKNEKSAGYPCGNCHTPMADNLKDLISGKAIPDSDKWKETDGVGCSFCHRVEAAIFDGGQNFYRLNKDGAVTIGTISAMTPHSTTVSKAFLKNDICTGCHRNMAVSAQEPGCVMGNMQMTGAAEIVEGRQTCMQCHMGAVDGASSTESKKSSHASHLMMGGHDTKVLAKAVKLDARVDANNLIVDIQSNIPHNFPSTNPMRMAFLKVTAKDEGGNVLWSNFKESPMEDKKGLFMMAFKKGEQVGVPAWVADNIAFDKRITGKEKRSIEYKLPSDGIKSVTVELYYRFFAPAAIKNLEIPQDGVNEKNHLVLTKEIRL</sequence>
<keyword evidence="3" id="KW-1185">Reference proteome</keyword>
<evidence type="ECO:0000313" key="2">
    <source>
        <dbReference type="EMBL" id="KJU84593.1"/>
    </source>
</evidence>
<name>A0A0F3GV78_9BACT</name>
<dbReference type="Proteomes" id="UP000033423">
    <property type="component" value="Unassembled WGS sequence"/>
</dbReference>
<evidence type="ECO:0000259" key="1">
    <source>
        <dbReference type="Pfam" id="PF13435"/>
    </source>
</evidence>
<organism evidence="2 3">
    <name type="scientific">Candidatus Magnetobacterium bavaricum</name>
    <dbReference type="NCBI Taxonomy" id="29290"/>
    <lineage>
        <taxon>Bacteria</taxon>
        <taxon>Pseudomonadati</taxon>
        <taxon>Nitrospirota</taxon>
        <taxon>Thermodesulfovibrionia</taxon>
        <taxon>Thermodesulfovibrionales</taxon>
        <taxon>Candidatus Magnetobacteriaceae</taxon>
        <taxon>Candidatus Magnetobacterium</taxon>
    </lineage>
</organism>
<dbReference type="InterPro" id="IPR036280">
    <property type="entry name" value="Multihaem_cyt_sf"/>
</dbReference>
<reference evidence="2 3" key="1">
    <citation type="submission" date="2015-02" db="EMBL/GenBank/DDBJ databases">
        <title>Single-cell genomics of uncultivated deep-branching MTB reveals a conserved set of magnetosome genes.</title>
        <authorList>
            <person name="Kolinko S."/>
            <person name="Richter M."/>
            <person name="Glockner F.O."/>
            <person name="Brachmann A."/>
            <person name="Schuler D."/>
        </authorList>
    </citation>
    <scope>NUCLEOTIDE SEQUENCE [LARGE SCALE GENOMIC DNA]</scope>
    <source>
        <strain evidence="2">TM-1</strain>
    </source>
</reference>
<dbReference type="Pfam" id="PF13435">
    <property type="entry name" value="Cytochrome_C554"/>
    <property type="match status" value="1"/>
</dbReference>
<accession>A0A0F3GV78</accession>
<gene>
    <name evidence="2" type="ORF">MBAV_003214</name>
</gene>
<comment type="caution">
    <text evidence="2">The sequence shown here is derived from an EMBL/GenBank/DDBJ whole genome shotgun (WGS) entry which is preliminary data.</text>
</comment>